<evidence type="ECO:0000256" key="1">
    <source>
        <dbReference type="ARBA" id="ARBA00001917"/>
    </source>
</evidence>
<dbReference type="Gene3D" id="3.40.50.360">
    <property type="match status" value="1"/>
</dbReference>
<dbReference type="Pfam" id="PF12682">
    <property type="entry name" value="Flavodoxin_4"/>
    <property type="match status" value="1"/>
</dbReference>
<dbReference type="Proteomes" id="UP000437862">
    <property type="component" value="Chromosome"/>
</dbReference>
<organism evidence="5 6">
    <name type="scientific">Pseudoduganella flava</name>
    <dbReference type="NCBI Taxonomy" id="871742"/>
    <lineage>
        <taxon>Bacteria</taxon>
        <taxon>Pseudomonadati</taxon>
        <taxon>Pseudomonadota</taxon>
        <taxon>Betaproteobacteria</taxon>
        <taxon>Burkholderiales</taxon>
        <taxon>Oxalobacteraceae</taxon>
        <taxon>Telluria group</taxon>
        <taxon>Pseudoduganella</taxon>
    </lineage>
</organism>
<evidence type="ECO:0000259" key="4">
    <source>
        <dbReference type="PROSITE" id="PS50902"/>
    </source>
</evidence>
<evidence type="ECO:0000313" key="6">
    <source>
        <dbReference type="Proteomes" id="UP000437862"/>
    </source>
</evidence>
<feature type="domain" description="Flavodoxin-like" evidence="4">
    <location>
        <begin position="27"/>
        <end position="179"/>
    </location>
</feature>
<dbReference type="SUPFAM" id="SSF52218">
    <property type="entry name" value="Flavoproteins"/>
    <property type="match status" value="1"/>
</dbReference>
<dbReference type="InterPro" id="IPR001226">
    <property type="entry name" value="Flavodoxin_CS"/>
</dbReference>
<keyword evidence="2" id="KW-0285">Flavoprotein</keyword>
<reference evidence="5 6" key="1">
    <citation type="submission" date="2019-12" db="EMBL/GenBank/DDBJ databases">
        <title>Draft Genome Sequences of Six Type Strains of the Genus Massilia.</title>
        <authorList>
            <person name="Miess H."/>
            <person name="Frediansyah A."/>
            <person name="Goeker M."/>
            <person name="Gross H."/>
        </authorList>
    </citation>
    <scope>NUCLEOTIDE SEQUENCE [LARGE SCALE GENOMIC DNA]</scope>
    <source>
        <strain evidence="5 6">DSM 26639</strain>
    </source>
</reference>
<dbReference type="InterPro" id="IPR029039">
    <property type="entry name" value="Flavoprotein-like_sf"/>
</dbReference>
<dbReference type="PANTHER" id="PTHR39201">
    <property type="entry name" value="EXPORTED PROTEIN-RELATED"/>
    <property type="match status" value="1"/>
</dbReference>
<dbReference type="EMBL" id="CP046904">
    <property type="protein sequence ID" value="QGZ37959.1"/>
    <property type="molecule type" value="Genomic_DNA"/>
</dbReference>
<keyword evidence="6" id="KW-1185">Reference proteome</keyword>
<dbReference type="InterPro" id="IPR008254">
    <property type="entry name" value="Flavodoxin/NO_synth"/>
</dbReference>
<evidence type="ECO:0000256" key="2">
    <source>
        <dbReference type="ARBA" id="ARBA00022630"/>
    </source>
</evidence>
<name>A0ABX6FK62_9BURK</name>
<protein>
    <submittedName>
        <fullName evidence="5">Flavodoxin</fullName>
    </submittedName>
</protein>
<sequence>MIKRRTWEAARHPVGRLPLREVDMNPYLIVYFSRSGYTRRVAEAIAAGCAADIEELRPLRDYQGIGGYLRAALDTLRLRTPELQPLTHDPSAYQLVLVGTPVWAGHVPAPVYSFLSHHGAQCRRLAAFCTMGGSGGDKVLDKIAELAGKPLAGRLVLTDRDIEAGKLQSQAPAYTRELSEHVALAPLP</sequence>
<evidence type="ECO:0000256" key="3">
    <source>
        <dbReference type="ARBA" id="ARBA00022643"/>
    </source>
</evidence>
<dbReference type="PANTHER" id="PTHR39201:SF1">
    <property type="entry name" value="FLAVODOXIN-LIKE DOMAIN-CONTAINING PROTEIN"/>
    <property type="match status" value="1"/>
</dbReference>
<proteinExistence type="predicted"/>
<dbReference type="PROSITE" id="PS50902">
    <property type="entry name" value="FLAVODOXIN_LIKE"/>
    <property type="match status" value="1"/>
</dbReference>
<comment type="cofactor">
    <cofactor evidence="1">
        <name>FMN</name>
        <dbReference type="ChEBI" id="CHEBI:58210"/>
    </cofactor>
</comment>
<evidence type="ECO:0000313" key="5">
    <source>
        <dbReference type="EMBL" id="QGZ37959.1"/>
    </source>
</evidence>
<gene>
    <name evidence="5" type="ORF">GO485_02110</name>
</gene>
<dbReference type="PROSITE" id="PS00201">
    <property type="entry name" value="FLAVODOXIN"/>
    <property type="match status" value="1"/>
</dbReference>
<accession>A0ABX6FK62</accession>
<keyword evidence="3" id="KW-0288">FMN</keyword>